<dbReference type="EMBL" id="LR738855">
    <property type="protein sequence ID" value="VZH85695.1"/>
    <property type="molecule type" value="Genomic_DNA"/>
</dbReference>
<dbReference type="InterPro" id="IPR005543">
    <property type="entry name" value="PASTA_dom"/>
</dbReference>
<dbReference type="PANTHER" id="PTHR43289:SF34">
    <property type="entry name" value="SERINE_THREONINE-PROTEIN KINASE YBDM-RELATED"/>
    <property type="match status" value="1"/>
</dbReference>
<dbReference type="InterPro" id="IPR008271">
    <property type="entry name" value="Ser/Thr_kinase_AS"/>
</dbReference>
<dbReference type="PROSITE" id="PS00108">
    <property type="entry name" value="PROTEIN_KINASE_ST"/>
    <property type="match status" value="1"/>
</dbReference>
<dbReference type="NCBIfam" id="NF033483">
    <property type="entry name" value="PknB_PASTA_kin"/>
    <property type="match status" value="1"/>
</dbReference>
<comment type="catalytic activity">
    <reaction evidence="8">
        <text>L-seryl-[protein] + ATP = O-phospho-L-seryl-[protein] + ADP + H(+)</text>
        <dbReference type="Rhea" id="RHEA:17989"/>
        <dbReference type="Rhea" id="RHEA-COMP:9863"/>
        <dbReference type="Rhea" id="RHEA-COMP:11604"/>
        <dbReference type="ChEBI" id="CHEBI:15378"/>
        <dbReference type="ChEBI" id="CHEBI:29999"/>
        <dbReference type="ChEBI" id="CHEBI:30616"/>
        <dbReference type="ChEBI" id="CHEBI:83421"/>
        <dbReference type="ChEBI" id="CHEBI:456216"/>
        <dbReference type="EC" id="2.7.11.1"/>
    </reaction>
</comment>
<keyword evidence="9" id="KW-0472">Membrane</keyword>
<dbReference type="Pfam" id="PF03793">
    <property type="entry name" value="PASTA"/>
    <property type="match status" value="5"/>
</dbReference>
<dbReference type="PROSITE" id="PS51178">
    <property type="entry name" value="PASTA"/>
    <property type="match status" value="4"/>
</dbReference>
<dbReference type="Gene3D" id="3.30.200.20">
    <property type="entry name" value="Phosphorylase Kinase, domain 1"/>
    <property type="match status" value="1"/>
</dbReference>
<feature type="domain" description="PASTA" evidence="11">
    <location>
        <begin position="469"/>
        <end position="535"/>
    </location>
</feature>
<evidence type="ECO:0000256" key="8">
    <source>
        <dbReference type="ARBA" id="ARBA00048679"/>
    </source>
</evidence>
<dbReference type="SMART" id="SM00220">
    <property type="entry name" value="S_TKc"/>
    <property type="match status" value="1"/>
</dbReference>
<dbReference type="CDD" id="cd14014">
    <property type="entry name" value="STKc_PknB_like"/>
    <property type="match status" value="1"/>
</dbReference>
<dbReference type="Proteomes" id="UP000423525">
    <property type="component" value="Chromosome"/>
</dbReference>
<evidence type="ECO:0000256" key="3">
    <source>
        <dbReference type="ARBA" id="ARBA00022679"/>
    </source>
</evidence>
<dbReference type="EC" id="2.7.11.1" evidence="1"/>
<dbReference type="Gene3D" id="1.10.510.10">
    <property type="entry name" value="Transferase(Phosphotransferase) domain 1"/>
    <property type="match status" value="1"/>
</dbReference>
<dbReference type="InterPro" id="IPR011009">
    <property type="entry name" value="Kinase-like_dom_sf"/>
</dbReference>
<accession>A0A6I8MGS3</accession>
<dbReference type="GO" id="GO:0004674">
    <property type="term" value="F:protein serine/threonine kinase activity"/>
    <property type="evidence" value="ECO:0007669"/>
    <property type="project" value="UniProtKB-KW"/>
</dbReference>
<dbReference type="KEGG" id="crf:FRC0190_01639"/>
<evidence type="ECO:0000256" key="9">
    <source>
        <dbReference type="SAM" id="Phobius"/>
    </source>
</evidence>
<dbReference type="AlphaFoldDB" id="A0A6I8MGS3"/>
<dbReference type="Pfam" id="PF00069">
    <property type="entry name" value="Pkinase"/>
    <property type="match status" value="1"/>
</dbReference>
<dbReference type="RefSeq" id="WP_155873469.1">
    <property type="nucleotide sequence ID" value="NZ_CP168248.1"/>
</dbReference>
<evidence type="ECO:0000313" key="12">
    <source>
        <dbReference type="EMBL" id="VZH85695.1"/>
    </source>
</evidence>
<gene>
    <name evidence="12" type="ORF">FRC0190_01639</name>
</gene>
<dbReference type="Gene3D" id="3.30.10.20">
    <property type="match status" value="5"/>
</dbReference>
<proteinExistence type="predicted"/>
<dbReference type="InterPro" id="IPR000719">
    <property type="entry name" value="Prot_kinase_dom"/>
</dbReference>
<evidence type="ECO:0000256" key="4">
    <source>
        <dbReference type="ARBA" id="ARBA00022741"/>
    </source>
</evidence>
<evidence type="ECO:0000259" key="11">
    <source>
        <dbReference type="PROSITE" id="PS51178"/>
    </source>
</evidence>
<dbReference type="FunFam" id="1.10.510.10:FF:000021">
    <property type="entry name" value="Serine/threonine protein kinase"/>
    <property type="match status" value="1"/>
</dbReference>
<keyword evidence="6" id="KW-0067">ATP-binding</keyword>
<protein>
    <recommendedName>
        <fullName evidence="1">non-specific serine/threonine protein kinase</fullName>
        <ecNumber evidence="1">2.7.11.1</ecNumber>
    </recommendedName>
</protein>
<keyword evidence="3" id="KW-0808">Transferase</keyword>
<keyword evidence="2 12" id="KW-0723">Serine/threonine-protein kinase</keyword>
<keyword evidence="4" id="KW-0547">Nucleotide-binding</keyword>
<keyword evidence="9" id="KW-1133">Transmembrane helix</keyword>
<feature type="domain" description="Protein kinase" evidence="10">
    <location>
        <begin position="14"/>
        <end position="266"/>
    </location>
</feature>
<evidence type="ECO:0000259" key="10">
    <source>
        <dbReference type="PROSITE" id="PS50011"/>
    </source>
</evidence>
<dbReference type="SMART" id="SM00740">
    <property type="entry name" value="PASTA"/>
    <property type="match status" value="5"/>
</dbReference>
<feature type="domain" description="PASTA" evidence="11">
    <location>
        <begin position="402"/>
        <end position="468"/>
    </location>
</feature>
<evidence type="ECO:0000256" key="7">
    <source>
        <dbReference type="ARBA" id="ARBA00047899"/>
    </source>
</evidence>
<keyword evidence="5 12" id="KW-0418">Kinase</keyword>
<dbReference type="SUPFAM" id="SSF56112">
    <property type="entry name" value="Protein kinase-like (PK-like)"/>
    <property type="match status" value="1"/>
</dbReference>
<dbReference type="GO" id="GO:0005524">
    <property type="term" value="F:ATP binding"/>
    <property type="evidence" value="ECO:0007669"/>
    <property type="project" value="UniProtKB-KW"/>
</dbReference>
<evidence type="ECO:0000256" key="5">
    <source>
        <dbReference type="ARBA" id="ARBA00022777"/>
    </source>
</evidence>
<evidence type="ECO:0000256" key="2">
    <source>
        <dbReference type="ARBA" id="ARBA00022527"/>
    </source>
</evidence>
<feature type="domain" description="PASTA" evidence="11">
    <location>
        <begin position="536"/>
        <end position="602"/>
    </location>
</feature>
<feature type="domain" description="PASTA" evidence="11">
    <location>
        <begin position="669"/>
        <end position="729"/>
    </location>
</feature>
<name>A0A6I8MGS3_9CORY</name>
<dbReference type="PROSITE" id="PS50011">
    <property type="entry name" value="PROTEIN_KINASE_DOM"/>
    <property type="match status" value="1"/>
</dbReference>
<evidence type="ECO:0000256" key="6">
    <source>
        <dbReference type="ARBA" id="ARBA00022840"/>
    </source>
</evidence>
<organism evidence="12 13">
    <name type="scientific">Corynebacterium rouxii</name>
    <dbReference type="NCBI Taxonomy" id="2719119"/>
    <lineage>
        <taxon>Bacteria</taxon>
        <taxon>Bacillati</taxon>
        <taxon>Actinomycetota</taxon>
        <taxon>Actinomycetes</taxon>
        <taxon>Mycobacteriales</taxon>
        <taxon>Corynebacteriaceae</taxon>
        <taxon>Corynebacterium</taxon>
    </lineage>
</organism>
<keyword evidence="9" id="KW-0812">Transmembrane</keyword>
<sequence length="730" mass="77630">MADLKIGDVLENRYRIEAPIARGGMSTVYRCVDTRLDRLVAAKVMDQRYLDDPIFRDRFRREARSMAQLGHPCLVGVYDFSSDGDNIFLIMELITGGTLRELLAERGPMPPHAAVAVMRSVLTGLSVAHSAGMVHRDIKPDNVLINADHQVKLADFGLVRAASASQATSNQIVGTVSYLSPEQVSGDDIGPESDVYSAGIVMFELLTGTTPFSGDNQIAHAYARLDSEVPAPSSMIAGIPPLIDALVASATALRPEERFADAAEFLNALDDVAQELRLPEFRVPVPANAAAYRSNEHLTGHFTTSDFMTTDLPRETEGLFPIEDPSTHTRAFQPITPQPAAPIGPVAQRKPDYSPEPVAPQHIPASTHQPVTNRSKISFVLWLIAVITLATAVALGAWWFGSGRYGEVPQVLGLDQVQAVAVTEESGFGAITEPVYSDDVPKNVIAGTKPDQGQRAVKGDDITLLVSQGRPTVPDVPQSRSASEYRRLLEERTLEYRESAPEFSDSVPEGKIARVVPGSGNEVSVGSAVSVALSQGPAPVNIPNVAERPVDQARSELEKLGFDVTIAEEFSDIIPGGDAIGTDPAAGTTLPRGSSVTLKVSTSVEIPDVRGKSRHDAISALAEAGITVGSVSRSDNEVGNSADEITSITPSSGSLIDPAHTKVSLVLAGKVEVPSVVGKRYAEAKRELEAAGFSVTTSGTSKSSARVYWQTPAGGRAEPGATIKLKTLSS</sequence>
<reference evidence="12 13" key="1">
    <citation type="submission" date="2019-11" db="EMBL/GenBank/DDBJ databases">
        <authorList>
            <person name="Brisse S."/>
        </authorList>
    </citation>
    <scope>NUCLEOTIDE SEQUENCE [LARGE SCALE GENOMIC DNA]</scope>
    <source>
        <strain evidence="12">FRC0190</strain>
    </source>
</reference>
<comment type="catalytic activity">
    <reaction evidence="7">
        <text>L-threonyl-[protein] + ATP = O-phospho-L-threonyl-[protein] + ADP + H(+)</text>
        <dbReference type="Rhea" id="RHEA:46608"/>
        <dbReference type="Rhea" id="RHEA-COMP:11060"/>
        <dbReference type="Rhea" id="RHEA-COMP:11605"/>
        <dbReference type="ChEBI" id="CHEBI:15378"/>
        <dbReference type="ChEBI" id="CHEBI:30013"/>
        <dbReference type="ChEBI" id="CHEBI:30616"/>
        <dbReference type="ChEBI" id="CHEBI:61977"/>
        <dbReference type="ChEBI" id="CHEBI:456216"/>
        <dbReference type="EC" id="2.7.11.1"/>
    </reaction>
</comment>
<evidence type="ECO:0000256" key="1">
    <source>
        <dbReference type="ARBA" id="ARBA00012513"/>
    </source>
</evidence>
<evidence type="ECO:0000313" key="13">
    <source>
        <dbReference type="Proteomes" id="UP000423525"/>
    </source>
</evidence>
<dbReference type="PANTHER" id="PTHR43289">
    <property type="entry name" value="MITOGEN-ACTIVATED PROTEIN KINASE KINASE KINASE 20-RELATED"/>
    <property type="match status" value="1"/>
</dbReference>
<dbReference type="CDD" id="cd06577">
    <property type="entry name" value="PASTA_pknB"/>
    <property type="match status" value="5"/>
</dbReference>
<feature type="transmembrane region" description="Helical" evidence="9">
    <location>
        <begin position="379"/>
        <end position="400"/>
    </location>
</feature>